<proteinExistence type="predicted"/>
<keyword evidence="1" id="KW-0614">Plasmid</keyword>
<gene>
    <name evidence="1" type="ORF">ELH40_35515</name>
</gene>
<evidence type="ECO:0000313" key="1">
    <source>
        <dbReference type="EMBL" id="TBC02929.1"/>
    </source>
</evidence>
<protein>
    <recommendedName>
        <fullName evidence="3">Chemotaxis protein</fullName>
    </recommendedName>
</protein>
<dbReference type="Proteomes" id="UP000294215">
    <property type="component" value="Unassembled WGS sequence"/>
</dbReference>
<geneLocation type="plasmid" evidence="1">
    <name>pSM92_Rh12</name>
</geneLocation>
<reference evidence="1 2" key="1">
    <citation type="submission" date="2019-02" db="EMBL/GenBank/DDBJ databases">
        <title>The genomic architecture of introgression among sibling species of bacteria.</title>
        <authorList>
            <person name="Cavassim M.I.A."/>
            <person name="Moeskjaer S."/>
            <person name="Moslemi C."/>
            <person name="Fields B."/>
            <person name="Bachmann A."/>
            <person name="Vilhjalmsson B."/>
            <person name="Schierup M.H."/>
            <person name="Young J.P.W."/>
            <person name="Andersen S.U."/>
        </authorList>
    </citation>
    <scope>NUCLEOTIDE SEQUENCE [LARGE SCALE GENOMIC DNA]</scope>
    <source>
        <strain evidence="1 2">SM92</strain>
        <plasmid evidence="1">pSM92_Rh12</plasmid>
    </source>
</reference>
<evidence type="ECO:0000313" key="2">
    <source>
        <dbReference type="Proteomes" id="UP000294215"/>
    </source>
</evidence>
<dbReference type="EMBL" id="SIMR01000006">
    <property type="protein sequence ID" value="TBC02929.1"/>
    <property type="molecule type" value="Genomic_DNA"/>
</dbReference>
<organism evidence="1 2">
    <name type="scientific">Rhizobium ruizarguesonis</name>
    <dbReference type="NCBI Taxonomy" id="2081791"/>
    <lineage>
        <taxon>Bacteria</taxon>
        <taxon>Pseudomonadati</taxon>
        <taxon>Pseudomonadota</taxon>
        <taxon>Alphaproteobacteria</taxon>
        <taxon>Hyphomicrobiales</taxon>
        <taxon>Rhizobiaceae</taxon>
        <taxon>Rhizobium/Agrobacterium group</taxon>
        <taxon>Rhizobium</taxon>
    </lineage>
</organism>
<accession>A0AB38HRY6</accession>
<dbReference type="AlphaFoldDB" id="A0AB38HRY6"/>
<sequence>MSDALVDLEQLLPLIPAAVERQRVGVQLDRLNTKLADFSSATVRYTAVSKVALLIGFNDENIADMRGAALDAGRCLKSAVDETTLEAAGRSYDDLKTAISAADKAARYHWRTVVTNEYKPIGVVGSLLQRFGDALDIGERMIALAERADRSTGLLILDLSNEIPSLVGIRADLDAEKASMTKNGEVDDFLTKLASGRATLSSVTPSVYSWLREHDALDQLAVSSR</sequence>
<comment type="caution">
    <text evidence="1">The sequence shown here is derived from an EMBL/GenBank/DDBJ whole genome shotgun (WGS) entry which is preliminary data.</text>
</comment>
<dbReference type="RefSeq" id="WP_130817633.1">
    <property type="nucleotide sequence ID" value="NZ_SIMR01000006.1"/>
</dbReference>
<name>A0AB38HRY6_9HYPH</name>
<evidence type="ECO:0008006" key="3">
    <source>
        <dbReference type="Google" id="ProtNLM"/>
    </source>
</evidence>